<accession>A0A518KAS8</accession>
<feature type="transmembrane region" description="Helical" evidence="1">
    <location>
        <begin position="105"/>
        <end position="124"/>
    </location>
</feature>
<dbReference type="Pfam" id="PF10011">
    <property type="entry name" value="DUF2254"/>
    <property type="match status" value="1"/>
</dbReference>
<evidence type="ECO:0000256" key="1">
    <source>
        <dbReference type="SAM" id="Phobius"/>
    </source>
</evidence>
<dbReference type="AlphaFoldDB" id="A0A518KAS8"/>
<evidence type="ECO:0008006" key="4">
    <source>
        <dbReference type="Google" id="ProtNLM"/>
    </source>
</evidence>
<keyword evidence="1" id="KW-1133">Transmembrane helix</keyword>
<keyword evidence="3" id="KW-1185">Reference proteome</keyword>
<evidence type="ECO:0000313" key="2">
    <source>
        <dbReference type="EMBL" id="QDV74890.1"/>
    </source>
</evidence>
<protein>
    <recommendedName>
        <fullName evidence="4">DUF2254 domain-containing protein</fullName>
    </recommendedName>
</protein>
<reference evidence="2 3" key="1">
    <citation type="submission" date="2019-02" db="EMBL/GenBank/DDBJ databases">
        <title>Deep-cultivation of Planctomycetes and their phenomic and genomic characterization uncovers novel biology.</title>
        <authorList>
            <person name="Wiegand S."/>
            <person name="Jogler M."/>
            <person name="Boedeker C."/>
            <person name="Pinto D."/>
            <person name="Vollmers J."/>
            <person name="Rivas-Marin E."/>
            <person name="Kohn T."/>
            <person name="Peeters S.H."/>
            <person name="Heuer A."/>
            <person name="Rast P."/>
            <person name="Oberbeckmann S."/>
            <person name="Bunk B."/>
            <person name="Jeske O."/>
            <person name="Meyerdierks A."/>
            <person name="Storesund J.E."/>
            <person name="Kallscheuer N."/>
            <person name="Luecker S."/>
            <person name="Lage O.M."/>
            <person name="Pohl T."/>
            <person name="Merkel B.J."/>
            <person name="Hornburger P."/>
            <person name="Mueller R.-W."/>
            <person name="Bruemmer F."/>
            <person name="Labrenz M."/>
            <person name="Spormann A.M."/>
            <person name="Op den Camp H."/>
            <person name="Overmann J."/>
            <person name="Amann R."/>
            <person name="Jetten M.S.M."/>
            <person name="Mascher T."/>
            <person name="Medema M.H."/>
            <person name="Devos D.P."/>
            <person name="Kaster A.-K."/>
            <person name="Ovreas L."/>
            <person name="Rohde M."/>
            <person name="Galperin M.Y."/>
            <person name="Jogler C."/>
        </authorList>
    </citation>
    <scope>NUCLEOTIDE SEQUENCE [LARGE SCALE GENOMIC DNA]</scope>
    <source>
        <strain evidence="2 3">Spa11</strain>
    </source>
</reference>
<dbReference type="EMBL" id="CP036349">
    <property type="protein sequence ID" value="QDV74890.1"/>
    <property type="molecule type" value="Genomic_DNA"/>
</dbReference>
<proteinExistence type="predicted"/>
<organism evidence="2 3">
    <name type="scientific">Botrimarina mediterranea</name>
    <dbReference type="NCBI Taxonomy" id="2528022"/>
    <lineage>
        <taxon>Bacteria</taxon>
        <taxon>Pseudomonadati</taxon>
        <taxon>Planctomycetota</taxon>
        <taxon>Planctomycetia</taxon>
        <taxon>Pirellulales</taxon>
        <taxon>Lacipirellulaceae</taxon>
        <taxon>Botrimarina</taxon>
    </lineage>
</organism>
<dbReference type="KEGG" id="bmei:Spa11_30990"/>
<evidence type="ECO:0000313" key="3">
    <source>
        <dbReference type="Proteomes" id="UP000316426"/>
    </source>
</evidence>
<gene>
    <name evidence="2" type="ORF">Spa11_30990</name>
</gene>
<dbReference type="RefSeq" id="WP_145113693.1">
    <property type="nucleotide sequence ID" value="NZ_CP036349.1"/>
</dbReference>
<dbReference type="InterPro" id="IPR018723">
    <property type="entry name" value="DUF2254_membrane"/>
</dbReference>
<feature type="transmembrane region" description="Helical" evidence="1">
    <location>
        <begin position="63"/>
        <end position="84"/>
    </location>
</feature>
<dbReference type="Proteomes" id="UP000316426">
    <property type="component" value="Chromosome"/>
</dbReference>
<keyword evidence="1" id="KW-0472">Membrane</keyword>
<feature type="transmembrane region" description="Helical" evidence="1">
    <location>
        <begin position="136"/>
        <end position="155"/>
    </location>
</feature>
<name>A0A518KAS8_9BACT</name>
<keyword evidence="1" id="KW-0812">Transmembrane</keyword>
<sequence length="445" mass="48355">MRARTVNVWVAISSSFWFVPGLMMAAGVVLAVLLPEIDRVIQWNLPGRFQVSGETARTTISTLAGAMVTVTGIVFSTTTVAISITAAQHGPRLLRNFFAKSVTQATLGICLSVSVYCLLLLRTVDEREGEIFIPQISVHAAYLFVLVALVAIIFFTHQVASLMQTQNVASDVADELDNAVGRLYPDPLDDEAEEGGDSPAWRECWEGFDEESSQGAPSSYDGYVQAIDVDSLVDIATRRDVLLRIEARPGDYVRDGDRLVSASPGDRLEEDDAKRIRSVFMIGNLRTPQQDVECAVVELVEIAVRALSPGVNDPFTAITCIDRLSGTLRRLAGRKPAQSLWRDDDEAPRLVVKPRAFADVVDAAFNQIRQHCRSDVAVTVRLLQSIEAIASAPRNAESLAALRRQAEMILAGARTAGHTDGDIKDIEDFFGSAVDALAQNPASTA</sequence>